<dbReference type="GO" id="GO:0006260">
    <property type="term" value="P:DNA replication"/>
    <property type="evidence" value="ECO:0007669"/>
    <property type="project" value="UniProtKB-KW"/>
</dbReference>
<dbReference type="PANTHER" id="PTHR46765">
    <property type="entry name" value="P-LOOP CONTAINING NUCLEOSIDE TRIPHOSPHATE HYDROLASES SUPERFAMILY PROTEIN"/>
    <property type="match status" value="1"/>
</dbReference>
<sequence>MDDSFELEYADELEALGNNDEDIEIPSFNRPKSKRTLQFNTPKSKYNRLEGNDDDNFFLHEFQNVPSSPSSPRLEIDMEENNKNRKRAQNSNTLHEDIEDILYELPTLTSLSKRRRIKEQQVDESTLESQVSNSPTAAAIKQIQQHRHEKICSQLVTQSRMQDAEDLERPRVRKHIPNSDFISAVGYDGQRVYMKLWDEDVLESEYTSIGTDSRAIGLLTTPVCLMREMMEEEQSRKLFAESEALDKKVRSLLNDNEKESDNNMVESTELEVNKRYENGDVGDVNKLTEDMKLLWVEKYAPKKYTDLLSEEAINRSLLHWLKLWDFVVFGKDIPKPTKKAGKAEKEKDKKFKKKIQFEVTEVLDKHNRPEQKIALLCGPPGLGKTTLAHIVATHAGYNVVEMNASDDRSVEVFKNKIESATQMKSVMEADPRPNCLIIDEIDGAPGPAINVLLNTIKMTENETAGAKKKKGHLLMRPIICVCNDQYVPALRQLRQMALILNFPQTESSKLASRLHEVVVKTEMLKADLNALLALCEKTDNDIRSCLNTLQFVRQKQKELTLRDVQTMHVGQKDSQKSLFSVWHDVFTMQRVNKNRFVSIHDLVEGKQDGLQTNTISLSSRFEHILHMCQSAGEYDRIMQGLHENYLEAKSKDPRLSGLNLVNEWLCYADLTNHYVARSQDYSVVKYSSFLPIVFHFLYASYSPFRVQFPHSQSDAHQKLIKTNNLLTTMVTDMSPIVRKFSNPQSLVLDLLPPLLDILQPTLRPVNTQLYSNREKEELSNVVKIMISYNMTYHQEKTPEGQYVYALEPNVEEVVKFPGLKQRKQLTYAAKQMIAREIDLEKMRRSESSVPKSVEPVTVEKKEAKPSSSLPNHLKKLEAKSVAPEKPSFNFFGNFVKTKRERPAVKEDAEPKQDISKKDLLDTLIWFHFKEGFSNAVRRNVKVQDLL</sequence>
<dbReference type="Gene3D" id="1.10.8.60">
    <property type="match status" value="1"/>
</dbReference>
<dbReference type="Pfam" id="PF00004">
    <property type="entry name" value="AAA"/>
    <property type="match status" value="1"/>
</dbReference>
<keyword evidence="5" id="KW-0238">DNA-binding</keyword>
<keyword evidence="12" id="KW-1185">Reference proteome</keyword>
<dbReference type="GO" id="GO:0016887">
    <property type="term" value="F:ATP hydrolysis activity"/>
    <property type="evidence" value="ECO:0007669"/>
    <property type="project" value="InterPro"/>
</dbReference>
<dbReference type="CDD" id="cd18140">
    <property type="entry name" value="HLD_clamp_RFC"/>
    <property type="match status" value="1"/>
</dbReference>
<evidence type="ECO:0000256" key="4">
    <source>
        <dbReference type="ARBA" id="ARBA00022840"/>
    </source>
</evidence>
<accession>A0AAV2ILF3</accession>
<dbReference type="GO" id="GO:0003677">
    <property type="term" value="F:DNA binding"/>
    <property type="evidence" value="ECO:0007669"/>
    <property type="project" value="UniProtKB-KW"/>
</dbReference>
<evidence type="ECO:0000259" key="10">
    <source>
        <dbReference type="SMART" id="SM00382"/>
    </source>
</evidence>
<evidence type="ECO:0000256" key="9">
    <source>
        <dbReference type="SAM" id="MobiDB-lite"/>
    </source>
</evidence>
<evidence type="ECO:0000313" key="12">
    <source>
        <dbReference type="Proteomes" id="UP001497497"/>
    </source>
</evidence>
<evidence type="ECO:0000256" key="1">
    <source>
        <dbReference type="ARBA" id="ARBA00004123"/>
    </source>
</evidence>
<keyword evidence="6" id="KW-0539">Nucleus</keyword>
<dbReference type="Proteomes" id="UP001497497">
    <property type="component" value="Unassembled WGS sequence"/>
</dbReference>
<dbReference type="FunFam" id="3.40.50.300:FF:001083">
    <property type="entry name" value="Chromosome transmission fidelity factor 18"/>
    <property type="match status" value="1"/>
</dbReference>
<comment type="caution">
    <text evidence="11">The sequence shown here is derived from an EMBL/GenBank/DDBJ whole genome shotgun (WGS) entry which is preliminary data.</text>
</comment>
<dbReference type="InterPro" id="IPR053016">
    <property type="entry name" value="CTF18-RFC_complex"/>
</dbReference>
<keyword evidence="2" id="KW-0235">DNA replication</keyword>
<dbReference type="InterPro" id="IPR047854">
    <property type="entry name" value="RFC_lid"/>
</dbReference>
<protein>
    <recommendedName>
        <fullName evidence="10">AAA+ ATPase domain-containing protein</fullName>
    </recommendedName>
</protein>
<dbReference type="GO" id="GO:0005634">
    <property type="term" value="C:nucleus"/>
    <property type="evidence" value="ECO:0007669"/>
    <property type="project" value="UniProtKB-SubCell"/>
</dbReference>
<dbReference type="InterPro" id="IPR027417">
    <property type="entry name" value="P-loop_NTPase"/>
</dbReference>
<organism evidence="11 12">
    <name type="scientific">Lymnaea stagnalis</name>
    <name type="common">Great pond snail</name>
    <name type="synonym">Helix stagnalis</name>
    <dbReference type="NCBI Taxonomy" id="6523"/>
    <lineage>
        <taxon>Eukaryota</taxon>
        <taxon>Metazoa</taxon>
        <taxon>Spiralia</taxon>
        <taxon>Lophotrochozoa</taxon>
        <taxon>Mollusca</taxon>
        <taxon>Gastropoda</taxon>
        <taxon>Heterobranchia</taxon>
        <taxon>Euthyneura</taxon>
        <taxon>Panpulmonata</taxon>
        <taxon>Hygrophila</taxon>
        <taxon>Lymnaeoidea</taxon>
        <taxon>Lymnaeidae</taxon>
        <taxon>Lymnaea</taxon>
    </lineage>
</organism>
<gene>
    <name evidence="11" type="ORF">GSLYS_00020587001</name>
</gene>
<dbReference type="InterPro" id="IPR003593">
    <property type="entry name" value="AAA+_ATPase"/>
</dbReference>
<feature type="compositionally biased region" description="Low complexity" evidence="9">
    <location>
        <begin position="847"/>
        <end position="856"/>
    </location>
</feature>
<name>A0AAV2ILF3_LYMST</name>
<dbReference type="SMART" id="SM00382">
    <property type="entry name" value="AAA"/>
    <property type="match status" value="1"/>
</dbReference>
<dbReference type="CDD" id="cd00009">
    <property type="entry name" value="AAA"/>
    <property type="match status" value="1"/>
</dbReference>
<reference evidence="11 12" key="1">
    <citation type="submission" date="2024-04" db="EMBL/GenBank/DDBJ databases">
        <authorList>
            <consortium name="Genoscope - CEA"/>
            <person name="William W."/>
        </authorList>
    </citation>
    <scope>NUCLEOTIDE SEQUENCE [LARGE SCALE GENOMIC DNA]</scope>
</reference>
<evidence type="ECO:0000313" key="11">
    <source>
        <dbReference type="EMBL" id="CAL1547262.1"/>
    </source>
</evidence>
<dbReference type="EMBL" id="CAXITT010000932">
    <property type="protein sequence ID" value="CAL1547262.1"/>
    <property type="molecule type" value="Genomic_DNA"/>
</dbReference>
<evidence type="ECO:0000256" key="7">
    <source>
        <dbReference type="ARBA" id="ARBA00023306"/>
    </source>
</evidence>
<evidence type="ECO:0000256" key="8">
    <source>
        <dbReference type="ARBA" id="ARBA00043975"/>
    </source>
</evidence>
<proteinExistence type="inferred from homology"/>
<dbReference type="InterPro" id="IPR003959">
    <property type="entry name" value="ATPase_AAA_core"/>
</dbReference>
<dbReference type="AlphaFoldDB" id="A0AAV2ILF3"/>
<feature type="domain" description="AAA+ ATPase" evidence="10">
    <location>
        <begin position="370"/>
        <end position="506"/>
    </location>
</feature>
<keyword evidence="7" id="KW-0131">Cell cycle</keyword>
<comment type="subcellular location">
    <subcellularLocation>
        <location evidence="1">Nucleus</location>
    </subcellularLocation>
</comment>
<comment type="similarity">
    <text evidence="8">Belongs to the activator 1 small subunits family. CTF18 subfamily.</text>
</comment>
<dbReference type="GO" id="GO:0005524">
    <property type="term" value="F:ATP binding"/>
    <property type="evidence" value="ECO:0007669"/>
    <property type="project" value="UniProtKB-KW"/>
</dbReference>
<dbReference type="Gene3D" id="3.40.50.300">
    <property type="entry name" value="P-loop containing nucleotide triphosphate hydrolases"/>
    <property type="match status" value="1"/>
</dbReference>
<evidence type="ECO:0000256" key="5">
    <source>
        <dbReference type="ARBA" id="ARBA00023125"/>
    </source>
</evidence>
<evidence type="ECO:0000256" key="3">
    <source>
        <dbReference type="ARBA" id="ARBA00022741"/>
    </source>
</evidence>
<feature type="region of interest" description="Disordered" evidence="9">
    <location>
        <begin position="844"/>
        <end position="872"/>
    </location>
</feature>
<evidence type="ECO:0000256" key="6">
    <source>
        <dbReference type="ARBA" id="ARBA00023242"/>
    </source>
</evidence>
<keyword evidence="4" id="KW-0067">ATP-binding</keyword>
<dbReference type="PANTHER" id="PTHR46765:SF1">
    <property type="entry name" value="P-LOOP CONTAINING NUCLEOSIDE TRIPHOSPHATE HYDROLASES SUPERFAMILY PROTEIN"/>
    <property type="match status" value="1"/>
</dbReference>
<keyword evidence="3" id="KW-0547">Nucleotide-binding</keyword>
<dbReference type="SUPFAM" id="SSF52540">
    <property type="entry name" value="P-loop containing nucleoside triphosphate hydrolases"/>
    <property type="match status" value="1"/>
</dbReference>
<evidence type="ECO:0000256" key="2">
    <source>
        <dbReference type="ARBA" id="ARBA00022705"/>
    </source>
</evidence>
<feature type="region of interest" description="Disordered" evidence="9">
    <location>
        <begin position="17"/>
        <end position="48"/>
    </location>
</feature>